<proteinExistence type="predicted"/>
<accession>A0A0F8WGJ6</accession>
<comment type="caution">
    <text evidence="2">The sequence shown here is derived from an EMBL/GenBank/DDBJ whole genome shotgun (WGS) entry which is preliminary data.</text>
</comment>
<reference evidence="2" key="1">
    <citation type="journal article" date="2015" name="Nature">
        <title>Complex archaea that bridge the gap between prokaryotes and eukaryotes.</title>
        <authorList>
            <person name="Spang A."/>
            <person name="Saw J.H."/>
            <person name="Jorgensen S.L."/>
            <person name="Zaremba-Niedzwiedzka K."/>
            <person name="Martijn J."/>
            <person name="Lind A.E."/>
            <person name="van Eijk R."/>
            <person name="Schleper C."/>
            <person name="Guy L."/>
            <person name="Ettema T.J."/>
        </authorList>
    </citation>
    <scope>NUCLEOTIDE SEQUENCE</scope>
</reference>
<keyword evidence="1" id="KW-0472">Membrane</keyword>
<name>A0A0F8WGJ6_9ZZZZ</name>
<evidence type="ECO:0000256" key="1">
    <source>
        <dbReference type="SAM" id="Phobius"/>
    </source>
</evidence>
<keyword evidence="1" id="KW-0812">Transmembrane</keyword>
<dbReference type="EMBL" id="LAZR01065352">
    <property type="protein sequence ID" value="KKK55733.1"/>
    <property type="molecule type" value="Genomic_DNA"/>
</dbReference>
<dbReference type="AlphaFoldDB" id="A0A0F8WGJ6"/>
<organism evidence="2">
    <name type="scientific">marine sediment metagenome</name>
    <dbReference type="NCBI Taxonomy" id="412755"/>
    <lineage>
        <taxon>unclassified sequences</taxon>
        <taxon>metagenomes</taxon>
        <taxon>ecological metagenomes</taxon>
    </lineage>
</organism>
<evidence type="ECO:0000313" key="2">
    <source>
        <dbReference type="EMBL" id="KKK55733.1"/>
    </source>
</evidence>
<protein>
    <submittedName>
        <fullName evidence="2">Uncharacterized protein</fullName>
    </submittedName>
</protein>
<sequence>MSPKRAFRYLILFIIITYGGKLVLGRLVIYYDAYGDAIKEHEIYSKQDERCLNDHKTHHAFGLECKKAEREINRWPFISALGKLGQETHSCIEYPCTEILKSALESWVAIITIAFFICIIMIYLLTVGLTKINNPFILQRVKKRTSSAIGLLETTNTPSYVVNMTALSRRRDNRP</sequence>
<feature type="transmembrane region" description="Helical" evidence="1">
    <location>
        <begin position="107"/>
        <end position="130"/>
    </location>
</feature>
<feature type="transmembrane region" description="Helical" evidence="1">
    <location>
        <begin position="7"/>
        <end position="29"/>
    </location>
</feature>
<keyword evidence="1" id="KW-1133">Transmembrane helix</keyword>
<gene>
    <name evidence="2" type="ORF">LCGC14_3071600</name>
</gene>